<name>A0A9P7EE73_9AGAM</name>
<evidence type="ECO:0000313" key="2">
    <source>
        <dbReference type="EMBL" id="KAG1818595.1"/>
    </source>
</evidence>
<dbReference type="RefSeq" id="XP_041194467.1">
    <property type="nucleotide sequence ID" value="XM_041332729.1"/>
</dbReference>
<evidence type="ECO:0000256" key="1">
    <source>
        <dbReference type="SAM" id="MobiDB-lite"/>
    </source>
</evidence>
<reference evidence="2" key="1">
    <citation type="journal article" date="2020" name="New Phytol.">
        <title>Comparative genomics reveals dynamic genome evolution in host specialist ectomycorrhizal fungi.</title>
        <authorList>
            <person name="Lofgren L.A."/>
            <person name="Nguyen N.H."/>
            <person name="Vilgalys R."/>
            <person name="Ruytinx J."/>
            <person name="Liao H.L."/>
            <person name="Branco S."/>
            <person name="Kuo A."/>
            <person name="LaButti K."/>
            <person name="Lipzen A."/>
            <person name="Andreopoulos W."/>
            <person name="Pangilinan J."/>
            <person name="Riley R."/>
            <person name="Hundley H."/>
            <person name="Na H."/>
            <person name="Barry K."/>
            <person name="Grigoriev I.V."/>
            <person name="Stajich J.E."/>
            <person name="Kennedy P.G."/>
        </authorList>
    </citation>
    <scope>NUCLEOTIDE SEQUENCE</scope>
    <source>
        <strain evidence="2">MN1</strain>
    </source>
</reference>
<feature type="region of interest" description="Disordered" evidence="1">
    <location>
        <begin position="340"/>
        <end position="367"/>
    </location>
</feature>
<comment type="caution">
    <text evidence="2">The sequence shown here is derived from an EMBL/GenBank/DDBJ whole genome shotgun (WGS) entry which is preliminary data.</text>
</comment>
<proteinExistence type="predicted"/>
<organism evidence="2 3">
    <name type="scientific">Suillus subaureus</name>
    <dbReference type="NCBI Taxonomy" id="48587"/>
    <lineage>
        <taxon>Eukaryota</taxon>
        <taxon>Fungi</taxon>
        <taxon>Dikarya</taxon>
        <taxon>Basidiomycota</taxon>
        <taxon>Agaricomycotina</taxon>
        <taxon>Agaricomycetes</taxon>
        <taxon>Agaricomycetidae</taxon>
        <taxon>Boletales</taxon>
        <taxon>Suillineae</taxon>
        <taxon>Suillaceae</taxon>
        <taxon>Suillus</taxon>
    </lineage>
</organism>
<protein>
    <submittedName>
        <fullName evidence="2">Uncharacterized protein</fullName>
    </submittedName>
</protein>
<dbReference type="Proteomes" id="UP000807769">
    <property type="component" value="Unassembled WGS sequence"/>
</dbReference>
<sequence length="397" mass="44331">MSSVHTEISTGTKDTLALNLLSKNPNGGDASHIIDSQMESFISSDEEQQSTIKGSLPTNAATASTNTVTVAVDAADGYAEVDAPVAVGSILNVHMGMYFNVPVDDKPGGLKDWGVLWMGVSRALFVKVASMDDGIDVVKSVIEAGVTVRCSDYEPMFVLNNMRSKTIIPLPNINILEYLDNMILTSCVGVTACHPISFTISVETSYVLVPNDWLIFNSLTLKQRVTTQGTIYKYSPEQIAFMQTYHERFLQCKVNKNYEPFWSPFFKEWSKTIKALPHHHKCLEEKFCNDLAVHTVTVNKMLGHIMKKGSSKKNSWVLKPWEMYSKIHYHNKVKDAVVAKQGSSSKPARGSALRITTQQTKQAFEEESEEVREKVFAAMEEMKKKKCAEIQEAKEQN</sequence>
<dbReference type="OrthoDB" id="3270804at2759"/>
<dbReference type="AlphaFoldDB" id="A0A9P7EE73"/>
<dbReference type="EMBL" id="JABBWG010000011">
    <property type="protein sequence ID" value="KAG1818595.1"/>
    <property type="molecule type" value="Genomic_DNA"/>
</dbReference>
<dbReference type="GeneID" id="64626746"/>
<evidence type="ECO:0000313" key="3">
    <source>
        <dbReference type="Proteomes" id="UP000807769"/>
    </source>
</evidence>
<gene>
    <name evidence="2" type="ORF">BJ212DRAFT_1298669</name>
</gene>
<accession>A0A9P7EE73</accession>
<keyword evidence="3" id="KW-1185">Reference proteome</keyword>